<evidence type="ECO:0000256" key="1">
    <source>
        <dbReference type="SAM" id="Phobius"/>
    </source>
</evidence>
<feature type="transmembrane region" description="Helical" evidence="1">
    <location>
        <begin position="12"/>
        <end position="32"/>
    </location>
</feature>
<evidence type="ECO:0000313" key="3">
    <source>
        <dbReference type="Proteomes" id="UP000001423"/>
    </source>
</evidence>
<reference evidence="2 3" key="1">
    <citation type="journal article" date="2003" name="Nature">
        <title>Genome divergence in two Prochlorococcus ecotypes reflects oceanic niche differentiation.</title>
        <authorList>
            <person name="Rocap G."/>
            <person name="Larimer F.W."/>
            <person name="Lamerdin J.E."/>
            <person name="Malfatti S."/>
            <person name="Chain P."/>
            <person name="Ahlgren N.A."/>
            <person name="Arellano A."/>
            <person name="Coleman M."/>
            <person name="Hauser L."/>
            <person name="Hess W.R."/>
            <person name="Johnson Z.I."/>
            <person name="Land M.L."/>
            <person name="Lindell D."/>
            <person name="Post A.F."/>
            <person name="Regala W."/>
            <person name="Shah M."/>
            <person name="Shaw S.L."/>
            <person name="Steglich C."/>
            <person name="Sullivan M.B."/>
            <person name="Ting C.S."/>
            <person name="Tolonen A."/>
            <person name="Webb E.A."/>
            <person name="Zinser E.R."/>
            <person name="Chisholm S.W."/>
        </authorList>
    </citation>
    <scope>NUCLEOTIDE SEQUENCE [LARGE SCALE GENOMIC DNA]</scope>
    <source>
        <strain evidence="3">MIT 9313</strain>
    </source>
</reference>
<evidence type="ECO:0000313" key="2">
    <source>
        <dbReference type="EMBL" id="CAX32134.1"/>
    </source>
</evidence>
<organism evidence="2 3">
    <name type="scientific">Prochlorococcus marinus (strain MIT 9313)</name>
    <dbReference type="NCBI Taxonomy" id="74547"/>
    <lineage>
        <taxon>Bacteria</taxon>
        <taxon>Bacillati</taxon>
        <taxon>Cyanobacteriota</taxon>
        <taxon>Cyanophyceae</taxon>
        <taxon>Synechococcales</taxon>
        <taxon>Prochlorococcaceae</taxon>
        <taxon>Prochlorococcus</taxon>
    </lineage>
</organism>
<gene>
    <name evidence="2" type="ordered locus">PMT_2615</name>
</gene>
<dbReference type="AlphaFoldDB" id="B9ES02"/>
<keyword evidence="1" id="KW-0812">Transmembrane</keyword>
<name>B9ES02_PROMM</name>
<keyword evidence="1" id="KW-1133">Transmembrane helix</keyword>
<dbReference type="HOGENOM" id="CLU_3331541_0_0_3"/>
<proteinExistence type="predicted"/>
<dbReference type="Proteomes" id="UP000001423">
    <property type="component" value="Chromosome"/>
</dbReference>
<keyword evidence="1" id="KW-0472">Membrane</keyword>
<dbReference type="KEGG" id="pmt:PMT_2615"/>
<dbReference type="eggNOG" id="ENOG5030SHE">
    <property type="taxonomic scope" value="Bacteria"/>
</dbReference>
<protein>
    <submittedName>
        <fullName evidence="2">Uncharacterized protein</fullName>
    </submittedName>
</protein>
<dbReference type="EMBL" id="BX548175">
    <property type="protein sequence ID" value="CAX32134.1"/>
    <property type="molecule type" value="Genomic_DNA"/>
</dbReference>
<accession>B9ES02</accession>
<sequence length="45" mass="5079">MSSGISVVDLVWFRLQILIFAMEGLVASAFQFDGFSKLINTLRAW</sequence>
<keyword evidence="3" id="KW-1185">Reference proteome</keyword>